<proteinExistence type="predicted"/>
<comment type="caution">
    <text evidence="1">The sequence shown here is derived from an EMBL/GenBank/DDBJ whole genome shotgun (WGS) entry which is preliminary data.</text>
</comment>
<sequence length="80" mass="9408">MYSELCARRLNYADRQPMKINLFPKPKRLGRRKIVVALQLPLLHSLHFISHLSGLLEVVVYSIVLVYRRVNDGKLLSFFR</sequence>
<protein>
    <submittedName>
        <fullName evidence="1">Uncharacterized protein</fullName>
    </submittedName>
</protein>
<accession>A0AAD3P363</accession>
<organism evidence="1 2">
    <name type="scientific">Nepenthes gracilis</name>
    <name type="common">Slender pitcher plant</name>
    <dbReference type="NCBI Taxonomy" id="150966"/>
    <lineage>
        <taxon>Eukaryota</taxon>
        <taxon>Viridiplantae</taxon>
        <taxon>Streptophyta</taxon>
        <taxon>Embryophyta</taxon>
        <taxon>Tracheophyta</taxon>
        <taxon>Spermatophyta</taxon>
        <taxon>Magnoliopsida</taxon>
        <taxon>eudicotyledons</taxon>
        <taxon>Gunneridae</taxon>
        <taxon>Pentapetalae</taxon>
        <taxon>Caryophyllales</taxon>
        <taxon>Nepenthaceae</taxon>
        <taxon>Nepenthes</taxon>
    </lineage>
</organism>
<reference evidence="1" key="1">
    <citation type="submission" date="2023-05" db="EMBL/GenBank/DDBJ databases">
        <title>Nepenthes gracilis genome sequencing.</title>
        <authorList>
            <person name="Fukushima K."/>
        </authorList>
    </citation>
    <scope>NUCLEOTIDE SEQUENCE</scope>
    <source>
        <strain evidence="1">SING2019-196</strain>
    </source>
</reference>
<gene>
    <name evidence="1" type="ORF">Nepgr_000460</name>
</gene>
<evidence type="ECO:0000313" key="1">
    <source>
        <dbReference type="EMBL" id="GMG98620.1"/>
    </source>
</evidence>
<name>A0AAD3P363_NEPGR</name>
<keyword evidence="2" id="KW-1185">Reference proteome</keyword>
<dbReference type="EMBL" id="BSYO01000001">
    <property type="protein sequence ID" value="GMG98620.1"/>
    <property type="molecule type" value="Genomic_DNA"/>
</dbReference>
<dbReference type="AlphaFoldDB" id="A0AAD3P363"/>
<evidence type="ECO:0000313" key="2">
    <source>
        <dbReference type="Proteomes" id="UP001279734"/>
    </source>
</evidence>
<dbReference type="Proteomes" id="UP001279734">
    <property type="component" value="Unassembled WGS sequence"/>
</dbReference>